<accession>A0A318GZ93</accession>
<dbReference type="InterPro" id="IPR032711">
    <property type="entry name" value="SoxY"/>
</dbReference>
<feature type="domain" description="Sulphur oxidation protein SoxZ" evidence="2">
    <location>
        <begin position="200"/>
        <end position="285"/>
    </location>
</feature>
<dbReference type="Proteomes" id="UP000247811">
    <property type="component" value="Unassembled WGS sequence"/>
</dbReference>
<dbReference type="AlphaFoldDB" id="A0A318GZ93"/>
<dbReference type="Gene3D" id="2.60.40.2470">
    <property type="entry name" value="SoxY domain"/>
    <property type="match status" value="1"/>
</dbReference>
<gene>
    <name evidence="4" type="ORF">C7444_109157</name>
</gene>
<protein>
    <submittedName>
        <fullName evidence="4">Sulfur-oxidizing protein SoxY</fullName>
    </submittedName>
</protein>
<name>A0A318GZ93_9BURK</name>
<dbReference type="Gene3D" id="2.60.40.10">
    <property type="entry name" value="Immunoglobulins"/>
    <property type="match status" value="1"/>
</dbReference>
<dbReference type="SUPFAM" id="SSF81296">
    <property type="entry name" value="E set domains"/>
    <property type="match status" value="1"/>
</dbReference>
<sequence length="295" mass="32538">MPIHRRAWLRHTGRLALAGGLGMPAWQGPRAAEPRGAPASPDDDAQQRPIWLKVRRELFGDRPIQPAGDELLRLELPRRAGDPAFVPLVIRIPPAQAAGRLVRRLWLLIDENPSPIAAIVTPTLASGRADLETRVRVDAYSWVRVVIEIGPDDPGAASELHAVQRFVKASGGCSAAAAADAEQARRTLGQMRLQLPARLVAGQPALLRWQISHPNHSGLAMDPLSRQFTPAHWVRQVLFSDSDRPLLSADVDFSLSENPRLDLHFVPRERGLLQVRVEDSAGLAFRLDQPYQVQP</sequence>
<feature type="region of interest" description="Disordered" evidence="1">
    <location>
        <begin position="26"/>
        <end position="46"/>
    </location>
</feature>
<evidence type="ECO:0000313" key="5">
    <source>
        <dbReference type="Proteomes" id="UP000247811"/>
    </source>
</evidence>
<dbReference type="InterPro" id="IPR013783">
    <property type="entry name" value="Ig-like_fold"/>
</dbReference>
<dbReference type="InterPro" id="IPR038162">
    <property type="entry name" value="SoxY_sf"/>
</dbReference>
<dbReference type="InterPro" id="IPR030831">
    <property type="entry name" value="Fuse-rel_SoxYZ"/>
</dbReference>
<dbReference type="Pfam" id="PF13501">
    <property type="entry name" value="SoxY"/>
    <property type="match status" value="1"/>
</dbReference>
<feature type="compositionally biased region" description="Low complexity" evidence="1">
    <location>
        <begin position="28"/>
        <end position="40"/>
    </location>
</feature>
<keyword evidence="5" id="KW-1185">Reference proteome</keyword>
<organism evidence="4 5">
    <name type="scientific">Sphaerotilus hippei</name>
    <dbReference type="NCBI Taxonomy" id="744406"/>
    <lineage>
        <taxon>Bacteria</taxon>
        <taxon>Pseudomonadati</taxon>
        <taxon>Pseudomonadota</taxon>
        <taxon>Betaproteobacteria</taxon>
        <taxon>Burkholderiales</taxon>
        <taxon>Sphaerotilaceae</taxon>
        <taxon>Sphaerotilus</taxon>
    </lineage>
</organism>
<evidence type="ECO:0000313" key="4">
    <source>
        <dbReference type="EMBL" id="PXW95587.1"/>
    </source>
</evidence>
<feature type="domain" description="Ig-like SoxY" evidence="3">
    <location>
        <begin position="56"/>
        <end position="173"/>
    </location>
</feature>
<evidence type="ECO:0000259" key="2">
    <source>
        <dbReference type="Pfam" id="PF08770"/>
    </source>
</evidence>
<evidence type="ECO:0000256" key="1">
    <source>
        <dbReference type="SAM" id="MobiDB-lite"/>
    </source>
</evidence>
<dbReference type="InterPro" id="IPR014756">
    <property type="entry name" value="Ig_E-set"/>
</dbReference>
<reference evidence="4 5" key="1">
    <citation type="submission" date="2018-05" db="EMBL/GenBank/DDBJ databases">
        <title>Genomic Encyclopedia of Type Strains, Phase IV (KMG-IV): sequencing the most valuable type-strain genomes for metagenomic binning, comparative biology and taxonomic classification.</title>
        <authorList>
            <person name="Goeker M."/>
        </authorList>
    </citation>
    <scope>NUCLEOTIDE SEQUENCE [LARGE SCALE GENOMIC DNA]</scope>
    <source>
        <strain evidence="4 5">DSM 566</strain>
    </source>
</reference>
<dbReference type="EMBL" id="QJJS01000009">
    <property type="protein sequence ID" value="PXW95587.1"/>
    <property type="molecule type" value="Genomic_DNA"/>
</dbReference>
<comment type="caution">
    <text evidence="4">The sequence shown here is derived from an EMBL/GenBank/DDBJ whole genome shotgun (WGS) entry which is preliminary data.</text>
</comment>
<evidence type="ECO:0000259" key="3">
    <source>
        <dbReference type="Pfam" id="PF13501"/>
    </source>
</evidence>
<proteinExistence type="predicted"/>
<dbReference type="OrthoDB" id="8538315at2"/>
<dbReference type="Pfam" id="PF08770">
    <property type="entry name" value="SoxZ"/>
    <property type="match status" value="1"/>
</dbReference>
<dbReference type="NCBIfam" id="TIGR04557">
    <property type="entry name" value="fuse_rel_SoxYZ"/>
    <property type="match status" value="1"/>
</dbReference>
<dbReference type="InterPro" id="IPR014880">
    <property type="entry name" value="SoxZ_dom"/>
</dbReference>
<dbReference type="RefSeq" id="WP_110401010.1">
    <property type="nucleotide sequence ID" value="NZ_QJJS01000009.1"/>
</dbReference>